<evidence type="ECO:0000256" key="1">
    <source>
        <dbReference type="SAM" id="Coils"/>
    </source>
</evidence>
<protein>
    <recommendedName>
        <fullName evidence="4">DUF1409 domain-containing protein</fullName>
    </recommendedName>
</protein>
<feature type="compositionally biased region" description="Low complexity" evidence="2">
    <location>
        <begin position="1"/>
        <end position="16"/>
    </location>
</feature>
<feature type="compositionally biased region" description="Polar residues" evidence="2">
    <location>
        <begin position="113"/>
        <end position="127"/>
    </location>
</feature>
<evidence type="ECO:0000313" key="3">
    <source>
        <dbReference type="EMBL" id="AGT16541.1"/>
    </source>
</evidence>
<evidence type="ECO:0008006" key="4">
    <source>
        <dbReference type="Google" id="ProtNLM"/>
    </source>
</evidence>
<reference evidence="3" key="1">
    <citation type="submission" date="2013-05" db="EMBL/GenBank/DDBJ databases">
        <title>Building the sugarcane genome for biotechnology and identifying evolutionary trends.</title>
        <authorList>
            <person name="De Setta N."/>
            <person name="Monteiro-Vitorello C.B."/>
            <person name="Metcalfe C.J."/>
            <person name="Cruz G.M.Q."/>
            <person name="Del Bem L.E."/>
            <person name="Vicentini R."/>
            <person name="Nogueira F.T.S."/>
            <person name="Campos R.A."/>
            <person name="Nunes S.L."/>
            <person name="Turrini P.C.G."/>
            <person name="Vieira A.P."/>
            <person name="Cruz E.A.O."/>
            <person name="Correa T.C.S."/>
            <person name="Hotta C.T."/>
            <person name="de Mello-Varani A."/>
            <person name="Vautrin S."/>
            <person name="Trindade A.S."/>
            <person name="Vilela M.M."/>
            <person name="Horta C.L."/>
            <person name="Sato P.M."/>
            <person name="de Andrade R.F."/>
            <person name="Nishiyama M.Y."/>
            <person name="Cardoso-Silva C.B."/>
            <person name="Scortecci K.C."/>
            <person name="Garcia A.A.F."/>
            <person name="Carneiro M.S."/>
            <person name="Kim C."/>
            <person name="Paterson A.H."/>
            <person name="Berges H."/>
            <person name="D'Hont A."/>
            <person name="de-Souza A.P."/>
            <person name="Souza G.M."/>
            <person name="Vincentz M."/>
            <person name="Kitajima J.P."/>
            <person name="Van Sluys M.-A."/>
        </authorList>
    </citation>
    <scope>NUCLEOTIDE SEQUENCE</scope>
</reference>
<proteinExistence type="predicted"/>
<feature type="region of interest" description="Disordered" evidence="2">
    <location>
        <begin position="99"/>
        <end position="127"/>
    </location>
</feature>
<gene>
    <name evidence="3" type="ORF">SHCRBa_015_F23_R_180</name>
</gene>
<organism evidence="3">
    <name type="scientific">Saccharum hybrid cultivar R570</name>
    <dbReference type="NCBI Taxonomy" id="131158"/>
    <lineage>
        <taxon>Eukaryota</taxon>
        <taxon>Viridiplantae</taxon>
        <taxon>Streptophyta</taxon>
        <taxon>Embryophyta</taxon>
        <taxon>Tracheophyta</taxon>
        <taxon>Spermatophyta</taxon>
        <taxon>Magnoliopsida</taxon>
        <taxon>Liliopsida</taxon>
        <taxon>Poales</taxon>
        <taxon>Poaceae</taxon>
        <taxon>PACMAD clade</taxon>
        <taxon>Panicoideae</taxon>
        <taxon>Andropogonodae</taxon>
        <taxon>Andropogoneae</taxon>
        <taxon>Saccharinae</taxon>
        <taxon>Saccharum</taxon>
        <taxon>Saccharum officinarum species complex</taxon>
    </lineage>
</organism>
<evidence type="ECO:0000256" key="2">
    <source>
        <dbReference type="SAM" id="MobiDB-lite"/>
    </source>
</evidence>
<accession>A0A059Q2W4</accession>
<feature type="region of interest" description="Disordered" evidence="2">
    <location>
        <begin position="57"/>
        <end position="77"/>
    </location>
</feature>
<keyword evidence="1" id="KW-0175">Coiled coil</keyword>
<feature type="coiled-coil region" evidence="1">
    <location>
        <begin position="269"/>
        <end position="324"/>
    </location>
</feature>
<sequence>MIDPDYAVPDDAADNPVSSISKSGRPFNLHPISPASTIGYNAPTLEALTFQRTRAKTITSRPRLQQTGTSASTLSMQAPQSAHVNAPQPIVAEVQTKHKALTDAEAQQKRQKSTPAPSSVLTLQGPTTDEVVEDIPSASPVDPSHDLFQTAPSSQVQEIALKQEQDSLDSLFYFAIDISDDDGEEASSSLALGAISVDTYGKLEVLLNLLQQDTAQLVIDSDPARTIFKTLRGQVPADVEEIIFLAVHLESRQLQYQKVVHRIADRAAQAQLKEEMLQLKQTADEKHKNISNLQASKADLEQKILDLSSKRAALLAELEKVETARLRSSKKKTIFLTLSRPFNKNETSKLARPWFSRRNSSL</sequence>
<dbReference type="AlphaFoldDB" id="A0A059Q2W4"/>
<dbReference type="EMBL" id="KF184958">
    <property type="protein sequence ID" value="AGT16541.1"/>
    <property type="molecule type" value="Genomic_DNA"/>
</dbReference>
<name>A0A059Q2W4_9POAL</name>
<feature type="region of interest" description="Disordered" evidence="2">
    <location>
        <begin position="1"/>
        <end position="28"/>
    </location>
</feature>